<gene>
    <name evidence="1" type="ORF">SDC9_132742</name>
</gene>
<sequence>MWGREGLVQIEVHYINAQVTGTGNAEQCVEVGAIAIDKPTAGVYQLDDLQHVLIKQTKRIWVGQHQACDRIIAKSLQYCQIHIATRI</sequence>
<evidence type="ECO:0000313" key="1">
    <source>
        <dbReference type="EMBL" id="MPM85661.1"/>
    </source>
</evidence>
<comment type="caution">
    <text evidence="1">The sequence shown here is derived from an EMBL/GenBank/DDBJ whole genome shotgun (WGS) entry which is preliminary data.</text>
</comment>
<proteinExistence type="predicted"/>
<protein>
    <submittedName>
        <fullName evidence="1">Uncharacterized protein</fullName>
    </submittedName>
</protein>
<dbReference type="AlphaFoldDB" id="A0A645D8R9"/>
<accession>A0A645D8R9</accession>
<name>A0A645D8R9_9ZZZZ</name>
<reference evidence="1" key="1">
    <citation type="submission" date="2019-08" db="EMBL/GenBank/DDBJ databases">
        <authorList>
            <person name="Kucharzyk K."/>
            <person name="Murdoch R.W."/>
            <person name="Higgins S."/>
            <person name="Loffler F."/>
        </authorList>
    </citation>
    <scope>NUCLEOTIDE SEQUENCE</scope>
</reference>
<dbReference type="EMBL" id="VSSQ01033905">
    <property type="protein sequence ID" value="MPM85661.1"/>
    <property type="molecule type" value="Genomic_DNA"/>
</dbReference>
<organism evidence="1">
    <name type="scientific">bioreactor metagenome</name>
    <dbReference type="NCBI Taxonomy" id="1076179"/>
    <lineage>
        <taxon>unclassified sequences</taxon>
        <taxon>metagenomes</taxon>
        <taxon>ecological metagenomes</taxon>
    </lineage>
</organism>